<evidence type="ECO:0000256" key="1">
    <source>
        <dbReference type="SAM" id="MobiDB-lite"/>
    </source>
</evidence>
<evidence type="ECO:0000313" key="3">
    <source>
        <dbReference type="Proteomes" id="UP000076842"/>
    </source>
</evidence>
<protein>
    <submittedName>
        <fullName evidence="2">Uncharacterized protein</fullName>
    </submittedName>
</protein>
<evidence type="ECO:0000313" key="2">
    <source>
        <dbReference type="EMBL" id="KZT54305.1"/>
    </source>
</evidence>
<dbReference type="AlphaFoldDB" id="A0A165E857"/>
<dbReference type="OrthoDB" id="10485949at2759"/>
<dbReference type="InParanoid" id="A0A165E857"/>
<reference evidence="2 3" key="1">
    <citation type="journal article" date="2016" name="Mol. Biol. Evol.">
        <title>Comparative Genomics of Early-Diverging Mushroom-Forming Fungi Provides Insights into the Origins of Lignocellulose Decay Capabilities.</title>
        <authorList>
            <person name="Nagy L.G."/>
            <person name="Riley R."/>
            <person name="Tritt A."/>
            <person name="Adam C."/>
            <person name="Daum C."/>
            <person name="Floudas D."/>
            <person name="Sun H."/>
            <person name="Yadav J.S."/>
            <person name="Pangilinan J."/>
            <person name="Larsson K.H."/>
            <person name="Matsuura K."/>
            <person name="Barry K."/>
            <person name="Labutti K."/>
            <person name="Kuo R."/>
            <person name="Ohm R.A."/>
            <person name="Bhattacharya S.S."/>
            <person name="Shirouzu T."/>
            <person name="Yoshinaga Y."/>
            <person name="Martin F.M."/>
            <person name="Grigoriev I.V."/>
            <person name="Hibbett D.S."/>
        </authorList>
    </citation>
    <scope>NUCLEOTIDE SEQUENCE [LARGE SCALE GENOMIC DNA]</scope>
    <source>
        <strain evidence="2 3">HHB12733</strain>
    </source>
</reference>
<dbReference type="EMBL" id="KV424017">
    <property type="protein sequence ID" value="KZT54305.1"/>
    <property type="molecule type" value="Genomic_DNA"/>
</dbReference>
<feature type="region of interest" description="Disordered" evidence="1">
    <location>
        <begin position="96"/>
        <end position="138"/>
    </location>
</feature>
<accession>A0A165E857</accession>
<sequence length="138" mass="15610">MTAFLGSGTLTNDAHYLRQWTIRSCPRSIDCQTIHLVFSEDLSDTQHQALKQAAQTRRPNPRYLFEELAVDPHYPRAIDWFADRIQDGTIVTMERRPIVGRGEDDDQVDASGDDSEMDFPDIAYSDSEGSISDEQESG</sequence>
<organism evidence="2 3">
    <name type="scientific">Calocera cornea HHB12733</name>
    <dbReference type="NCBI Taxonomy" id="1353952"/>
    <lineage>
        <taxon>Eukaryota</taxon>
        <taxon>Fungi</taxon>
        <taxon>Dikarya</taxon>
        <taxon>Basidiomycota</taxon>
        <taxon>Agaricomycotina</taxon>
        <taxon>Dacrymycetes</taxon>
        <taxon>Dacrymycetales</taxon>
        <taxon>Dacrymycetaceae</taxon>
        <taxon>Calocera</taxon>
    </lineage>
</organism>
<proteinExistence type="predicted"/>
<gene>
    <name evidence="2" type="ORF">CALCODRAFT_500044</name>
</gene>
<dbReference type="Proteomes" id="UP000076842">
    <property type="component" value="Unassembled WGS sequence"/>
</dbReference>
<name>A0A165E857_9BASI</name>
<keyword evidence="3" id="KW-1185">Reference proteome</keyword>
<feature type="compositionally biased region" description="Acidic residues" evidence="1">
    <location>
        <begin position="103"/>
        <end position="119"/>
    </location>
</feature>